<organism evidence="5 6">
    <name type="scientific">Desulforamulus aquiferis</name>
    <dbReference type="NCBI Taxonomy" id="1397668"/>
    <lineage>
        <taxon>Bacteria</taxon>
        <taxon>Bacillati</taxon>
        <taxon>Bacillota</taxon>
        <taxon>Clostridia</taxon>
        <taxon>Eubacteriales</taxon>
        <taxon>Peptococcaceae</taxon>
        <taxon>Desulforamulus</taxon>
    </lineage>
</organism>
<feature type="domain" description="Enoyl reductase (ER)" evidence="4">
    <location>
        <begin position="8"/>
        <end position="331"/>
    </location>
</feature>
<dbReference type="InterPro" id="IPR013154">
    <property type="entry name" value="ADH-like_N"/>
</dbReference>
<evidence type="ECO:0000256" key="2">
    <source>
        <dbReference type="ARBA" id="ARBA00022833"/>
    </source>
</evidence>
<dbReference type="Pfam" id="PF00107">
    <property type="entry name" value="ADH_zinc_N"/>
    <property type="match status" value="1"/>
</dbReference>
<keyword evidence="6" id="KW-1185">Reference proteome</keyword>
<name>A0AAW7ZAE3_9FIRM</name>
<gene>
    <name evidence="5" type="ORF">P6N53_02215</name>
</gene>
<dbReference type="EMBL" id="JARPTC010000002">
    <property type="protein sequence ID" value="MDO7786036.1"/>
    <property type="molecule type" value="Genomic_DNA"/>
</dbReference>
<comment type="caution">
    <text evidence="5">The sequence shown here is derived from an EMBL/GenBank/DDBJ whole genome shotgun (WGS) entry which is preliminary data.</text>
</comment>
<evidence type="ECO:0000313" key="6">
    <source>
        <dbReference type="Proteomes" id="UP001172911"/>
    </source>
</evidence>
<keyword evidence="1" id="KW-0479">Metal-binding</keyword>
<dbReference type="Pfam" id="PF08240">
    <property type="entry name" value="ADH_N"/>
    <property type="match status" value="1"/>
</dbReference>
<dbReference type="InterPro" id="IPR011032">
    <property type="entry name" value="GroES-like_sf"/>
</dbReference>
<dbReference type="RefSeq" id="WP_304540810.1">
    <property type="nucleotide sequence ID" value="NZ_JARPTC010000002.1"/>
</dbReference>
<dbReference type="InterPro" id="IPR013149">
    <property type="entry name" value="ADH-like_C"/>
</dbReference>
<dbReference type="PANTHER" id="PTHR43401">
    <property type="entry name" value="L-THREONINE 3-DEHYDROGENASE"/>
    <property type="match status" value="1"/>
</dbReference>
<evidence type="ECO:0000256" key="1">
    <source>
        <dbReference type="ARBA" id="ARBA00022723"/>
    </source>
</evidence>
<dbReference type="AlphaFoldDB" id="A0AAW7ZAE3"/>
<dbReference type="Gene3D" id="3.90.180.10">
    <property type="entry name" value="Medium-chain alcohol dehydrogenases, catalytic domain"/>
    <property type="match status" value="1"/>
</dbReference>
<reference evidence="5" key="2">
    <citation type="submission" date="2023-03" db="EMBL/GenBank/DDBJ databases">
        <authorList>
            <person name="Zhang Z."/>
        </authorList>
    </citation>
    <scope>NUCLEOTIDE SEQUENCE</scope>
    <source>
        <strain evidence="5">DSA</strain>
    </source>
</reference>
<evidence type="ECO:0000256" key="3">
    <source>
        <dbReference type="ARBA" id="ARBA00023002"/>
    </source>
</evidence>
<protein>
    <submittedName>
        <fullName evidence="5">Alcohol dehydrogenase catalytic domain-containing protein</fullName>
    </submittedName>
</protein>
<dbReference type="Gene3D" id="3.40.50.720">
    <property type="entry name" value="NAD(P)-binding Rossmann-like Domain"/>
    <property type="match status" value="1"/>
</dbReference>
<dbReference type="GO" id="GO:0046872">
    <property type="term" value="F:metal ion binding"/>
    <property type="evidence" value="ECO:0007669"/>
    <property type="project" value="UniProtKB-KW"/>
</dbReference>
<accession>A0AAW7ZAE3</accession>
<dbReference type="GO" id="GO:0016491">
    <property type="term" value="F:oxidoreductase activity"/>
    <property type="evidence" value="ECO:0007669"/>
    <property type="project" value="UniProtKB-KW"/>
</dbReference>
<evidence type="ECO:0000259" key="4">
    <source>
        <dbReference type="SMART" id="SM00829"/>
    </source>
</evidence>
<reference evidence="5" key="1">
    <citation type="journal article" date="2023" name="J. Hazard. Mater.">
        <title>Anaerobic biodegradation of pyrene and benzo[a]pyrene by a new sulfate-reducing Desulforamulus aquiferis strain DSA.</title>
        <authorList>
            <person name="Zhang Z."/>
            <person name="Sun J."/>
            <person name="Gong X."/>
            <person name="Wang C."/>
            <person name="Wang H."/>
        </authorList>
    </citation>
    <scope>NUCLEOTIDE SEQUENCE</scope>
    <source>
        <strain evidence="5">DSA</strain>
    </source>
</reference>
<dbReference type="InterPro" id="IPR050129">
    <property type="entry name" value="Zn_alcohol_dh"/>
</dbReference>
<dbReference type="SMART" id="SM00829">
    <property type="entry name" value="PKS_ER"/>
    <property type="match status" value="1"/>
</dbReference>
<dbReference type="SUPFAM" id="SSF50129">
    <property type="entry name" value="GroES-like"/>
    <property type="match status" value="1"/>
</dbReference>
<keyword evidence="2" id="KW-0862">Zinc</keyword>
<proteinExistence type="predicted"/>
<evidence type="ECO:0000313" key="5">
    <source>
        <dbReference type="EMBL" id="MDO7786036.1"/>
    </source>
</evidence>
<sequence>MKAAVYLGKEEIGLKEVERPSLNPDEVLIRIHSAGICGSDLGIYSGKHPRAKAPLIMGHEFTGEVVESLAADIEVGDRVTVNPLISCGVCQPCQTGNAHVCRKLGLVGIDIDGGFAEYVKVDSSKILKLPKDLPLDIACLVEPLAVCVHAVRKSTFKVGDNVVVLGGGPIGLLTAIAARYAGASQVLLTEVNEGRCELAKSFGFTVIEAAQNPETEVLKLTGDVGADVVFEAAGVPATAALTTKLVKISGQIVIVGVFKEPPKIDLQAVNFRELSIIGVRVYTPKDYQVALDMLIKDPEIGRVISHRLPLEKTQEGIELMRGTDFSMKILIQP</sequence>
<dbReference type="InterPro" id="IPR020843">
    <property type="entry name" value="ER"/>
</dbReference>
<dbReference type="InterPro" id="IPR036291">
    <property type="entry name" value="NAD(P)-bd_dom_sf"/>
</dbReference>
<dbReference type="PANTHER" id="PTHR43401:SF2">
    <property type="entry name" value="L-THREONINE 3-DEHYDROGENASE"/>
    <property type="match status" value="1"/>
</dbReference>
<dbReference type="SUPFAM" id="SSF51735">
    <property type="entry name" value="NAD(P)-binding Rossmann-fold domains"/>
    <property type="match status" value="1"/>
</dbReference>
<dbReference type="Proteomes" id="UP001172911">
    <property type="component" value="Unassembled WGS sequence"/>
</dbReference>
<keyword evidence="3" id="KW-0560">Oxidoreductase</keyword>